<accession>A0A1V4IKA3</accession>
<dbReference type="EMBL" id="MZGT01000039">
    <property type="protein sequence ID" value="OPJ60462.1"/>
    <property type="molecule type" value="Genomic_DNA"/>
</dbReference>
<evidence type="ECO:0000256" key="1">
    <source>
        <dbReference type="SAM" id="Phobius"/>
    </source>
</evidence>
<name>A0A1V4IKA3_9CLOT</name>
<evidence type="ECO:0000313" key="2">
    <source>
        <dbReference type="EMBL" id="MVX62177.1"/>
    </source>
</evidence>
<evidence type="ECO:0000313" key="3">
    <source>
        <dbReference type="EMBL" id="OPJ60462.1"/>
    </source>
</evidence>
<dbReference type="OrthoDB" id="1935191at2"/>
<organism evidence="3 4">
    <name type="scientific">Clostridium chromiireducens</name>
    <dbReference type="NCBI Taxonomy" id="225345"/>
    <lineage>
        <taxon>Bacteria</taxon>
        <taxon>Bacillati</taxon>
        <taxon>Bacillota</taxon>
        <taxon>Clostridia</taxon>
        <taxon>Eubacteriales</taxon>
        <taxon>Clostridiaceae</taxon>
        <taxon>Clostridium</taxon>
    </lineage>
</organism>
<keyword evidence="1" id="KW-1133">Transmembrane helix</keyword>
<protein>
    <recommendedName>
        <fullName evidence="5">VCBS repeat-containing protein</fullName>
    </recommendedName>
</protein>
<dbReference type="Proteomes" id="UP000656077">
    <property type="component" value="Unassembled WGS sequence"/>
</dbReference>
<evidence type="ECO:0000313" key="4">
    <source>
        <dbReference type="Proteomes" id="UP000191056"/>
    </source>
</evidence>
<dbReference type="Proteomes" id="UP000191056">
    <property type="component" value="Unassembled WGS sequence"/>
</dbReference>
<keyword evidence="4" id="KW-1185">Reference proteome</keyword>
<proteinExistence type="predicted"/>
<dbReference type="EMBL" id="WSRQ01000001">
    <property type="protein sequence ID" value="MVX62177.1"/>
    <property type="molecule type" value="Genomic_DNA"/>
</dbReference>
<sequence length="310" mass="35724">MKIIIIKKKLLANTVLYLSLFAVIITLIYFISNNFESIQTISPINISQDAHYDLTGDGIKETLEMLNSQNKIDFNIKSSKYDYYLSNEIKDKTLFTINNHWEPKVFIHDISRDNIPEIILIGSKDNKPTSYIFHWNKDKFNLISSNQNNISGILDCKNSRTPQFYSLLSSEGLSSLKSFMLINNKSLDTSKENVTLPSLDSATQFINLIEFQYLPDDLPGIFTSTIDKNNLSLLWTLDKENYSYTFQNAFFYDYRWNDSGEPSSIRWRLSFEKSDKKGSNAGKSELVLLIDLNLDQIDSSYKINSIQKIS</sequence>
<dbReference type="AlphaFoldDB" id="A0A1V4IKA3"/>
<reference evidence="2" key="2">
    <citation type="submission" date="2019-12" db="EMBL/GenBank/DDBJ databases">
        <title>Microbes associate with the intestines of laboratory mice.</title>
        <authorList>
            <person name="Navarre W."/>
            <person name="Wong E."/>
        </authorList>
    </citation>
    <scope>NUCLEOTIDE SEQUENCE</scope>
    <source>
        <strain evidence="2">NM79_F5</strain>
    </source>
</reference>
<keyword evidence="1" id="KW-0472">Membrane</keyword>
<reference evidence="3 4" key="1">
    <citation type="submission" date="2017-03" db="EMBL/GenBank/DDBJ databases">
        <title>Genome sequence of Clostridium chromiireducens DSM 23318.</title>
        <authorList>
            <person name="Poehlein A."/>
            <person name="Daniel R."/>
        </authorList>
    </citation>
    <scope>NUCLEOTIDE SEQUENCE [LARGE SCALE GENOMIC DNA]</scope>
    <source>
        <strain evidence="3 4">DSM 23318</strain>
    </source>
</reference>
<comment type="caution">
    <text evidence="3">The sequence shown here is derived from an EMBL/GenBank/DDBJ whole genome shotgun (WGS) entry which is preliminary data.</text>
</comment>
<dbReference type="STRING" id="225345.CLCHR_29480"/>
<evidence type="ECO:0008006" key="5">
    <source>
        <dbReference type="Google" id="ProtNLM"/>
    </source>
</evidence>
<keyword evidence="1" id="KW-0812">Transmembrane</keyword>
<feature type="transmembrane region" description="Helical" evidence="1">
    <location>
        <begin position="12"/>
        <end position="31"/>
    </location>
</feature>
<dbReference type="RefSeq" id="WP_079440575.1">
    <property type="nucleotide sequence ID" value="NZ_MZGT01000039.1"/>
</dbReference>
<gene>
    <name evidence="3" type="ORF">CLCHR_29480</name>
    <name evidence="2" type="ORF">GKZ28_00490</name>
</gene>